<organism evidence="2 3">
    <name type="scientific">Bionectria ochroleuca</name>
    <name type="common">Gliocladium roseum</name>
    <dbReference type="NCBI Taxonomy" id="29856"/>
    <lineage>
        <taxon>Eukaryota</taxon>
        <taxon>Fungi</taxon>
        <taxon>Dikarya</taxon>
        <taxon>Ascomycota</taxon>
        <taxon>Pezizomycotina</taxon>
        <taxon>Sordariomycetes</taxon>
        <taxon>Hypocreomycetidae</taxon>
        <taxon>Hypocreales</taxon>
        <taxon>Bionectriaceae</taxon>
        <taxon>Clonostachys</taxon>
    </lineage>
</organism>
<evidence type="ECO:0000256" key="1">
    <source>
        <dbReference type="SAM" id="SignalP"/>
    </source>
</evidence>
<name>A0A8H7NMY4_BIOOC</name>
<protein>
    <recommendedName>
        <fullName evidence="4">Secreted protein</fullName>
    </recommendedName>
</protein>
<evidence type="ECO:0000313" key="3">
    <source>
        <dbReference type="Proteomes" id="UP000616885"/>
    </source>
</evidence>
<proteinExistence type="predicted"/>
<dbReference type="EMBL" id="JADCTT010000001">
    <property type="protein sequence ID" value="KAF9759089.1"/>
    <property type="molecule type" value="Genomic_DNA"/>
</dbReference>
<accession>A0A8H7NMY4</accession>
<comment type="caution">
    <text evidence="2">The sequence shown here is derived from an EMBL/GenBank/DDBJ whole genome shotgun (WGS) entry which is preliminary data.</text>
</comment>
<gene>
    <name evidence="2" type="ORF">IM811_000783</name>
</gene>
<dbReference type="Proteomes" id="UP000616885">
    <property type="component" value="Unassembled WGS sequence"/>
</dbReference>
<keyword evidence="1" id="KW-0732">Signal</keyword>
<feature type="signal peptide" evidence="1">
    <location>
        <begin position="1"/>
        <end position="23"/>
    </location>
</feature>
<feature type="chain" id="PRO_5034169210" description="Secreted protein" evidence="1">
    <location>
        <begin position="24"/>
        <end position="99"/>
    </location>
</feature>
<reference evidence="2" key="1">
    <citation type="submission" date="2020-10" db="EMBL/GenBank/DDBJ databases">
        <title>High-Quality Genome Resource of Clonostachys rosea strain S41 by Oxford Nanopore Long-Read Sequencing.</title>
        <authorList>
            <person name="Wang H."/>
        </authorList>
    </citation>
    <scope>NUCLEOTIDE SEQUENCE</scope>
    <source>
        <strain evidence="2">S41</strain>
    </source>
</reference>
<sequence length="99" mass="11482">MNKIRRLVLHVFLPRMRFIILLSSYTSEEILEMSGTFSYVNGRISNRVLQLILSVVLTAKSETVVPVYSNQIFRLRKLPLPRRGFYYTIGFTSVGIQRA</sequence>
<dbReference type="AlphaFoldDB" id="A0A8H7NMY4"/>
<evidence type="ECO:0008006" key="4">
    <source>
        <dbReference type="Google" id="ProtNLM"/>
    </source>
</evidence>
<evidence type="ECO:0000313" key="2">
    <source>
        <dbReference type="EMBL" id="KAF9759089.1"/>
    </source>
</evidence>